<protein>
    <recommendedName>
        <fullName evidence="3">PDZ domain-containing protein</fullName>
    </recommendedName>
</protein>
<accession>A0A811JT38</accession>
<proteinExistence type="predicted"/>
<dbReference type="OrthoDB" id="10430002at2759"/>
<dbReference type="EMBL" id="CAJFCW020000001">
    <property type="protein sequence ID" value="CAG9081304.1"/>
    <property type="molecule type" value="Genomic_DNA"/>
</dbReference>
<evidence type="ECO:0008006" key="3">
    <source>
        <dbReference type="Google" id="ProtNLM"/>
    </source>
</evidence>
<organism evidence="1 2">
    <name type="scientific">Bursaphelenchus okinawaensis</name>
    <dbReference type="NCBI Taxonomy" id="465554"/>
    <lineage>
        <taxon>Eukaryota</taxon>
        <taxon>Metazoa</taxon>
        <taxon>Ecdysozoa</taxon>
        <taxon>Nematoda</taxon>
        <taxon>Chromadorea</taxon>
        <taxon>Rhabditida</taxon>
        <taxon>Tylenchina</taxon>
        <taxon>Tylenchomorpha</taxon>
        <taxon>Aphelenchoidea</taxon>
        <taxon>Aphelenchoididae</taxon>
        <taxon>Bursaphelenchus</taxon>
    </lineage>
</organism>
<gene>
    <name evidence="1" type="ORF">BOKJ2_LOCUS1005</name>
</gene>
<evidence type="ECO:0000313" key="1">
    <source>
        <dbReference type="EMBL" id="CAD5206321.1"/>
    </source>
</evidence>
<dbReference type="Proteomes" id="UP000783686">
    <property type="component" value="Unassembled WGS sequence"/>
</dbReference>
<sequence>MSQEITLVAQDPDLLNFQMDYNLIVTYIHPYCLDNKLRVGDRLSQVDGTKVSSIHDLPDHVICRVHFKTTRLIFLRESTEKSPLKEGKEGKKSQQDDASKLVVPSNTLTSTTLTFDIHSNKSARFGLVLKEKKSSVYVYRTANCSLSCFYFYAGDRIVEVNGTKLEGVDHAKKVFAKAFESTKPIKITLERTEGLDDMLALSSIVVESDDKKTITKD</sequence>
<dbReference type="InterPro" id="IPR040264">
    <property type="entry name" value="T15H9.4-like"/>
</dbReference>
<keyword evidence="2" id="KW-1185">Reference proteome</keyword>
<dbReference type="AlphaFoldDB" id="A0A811JT38"/>
<dbReference type="EMBL" id="CAJFDH010000001">
    <property type="protein sequence ID" value="CAD5206321.1"/>
    <property type="molecule type" value="Genomic_DNA"/>
</dbReference>
<dbReference type="Gene3D" id="2.30.42.10">
    <property type="match status" value="1"/>
</dbReference>
<name>A0A811JT38_9BILA</name>
<comment type="caution">
    <text evidence="1">The sequence shown here is derived from an EMBL/GenBank/DDBJ whole genome shotgun (WGS) entry which is preliminary data.</text>
</comment>
<reference evidence="1" key="1">
    <citation type="submission" date="2020-09" db="EMBL/GenBank/DDBJ databases">
        <authorList>
            <person name="Kikuchi T."/>
        </authorList>
    </citation>
    <scope>NUCLEOTIDE SEQUENCE</scope>
    <source>
        <strain evidence="1">SH1</strain>
    </source>
</reference>
<dbReference type="InterPro" id="IPR036034">
    <property type="entry name" value="PDZ_sf"/>
</dbReference>
<evidence type="ECO:0000313" key="2">
    <source>
        <dbReference type="Proteomes" id="UP000614601"/>
    </source>
</evidence>
<dbReference type="PANTHER" id="PTHR31327">
    <property type="entry name" value="SPERM MEIOSIS PDZ DOMAIN CONTAINING PROTEINS-RELATED"/>
    <property type="match status" value="1"/>
</dbReference>
<dbReference type="Proteomes" id="UP000614601">
    <property type="component" value="Unassembled WGS sequence"/>
</dbReference>
<dbReference type="SUPFAM" id="SSF50156">
    <property type="entry name" value="PDZ domain-like"/>
    <property type="match status" value="1"/>
</dbReference>